<evidence type="ECO:0000256" key="1">
    <source>
        <dbReference type="ARBA" id="ARBA00004196"/>
    </source>
</evidence>
<keyword evidence="6" id="KW-0413">Isomerase</keyword>
<feature type="domain" description="Thioredoxin" evidence="5">
    <location>
        <begin position="312"/>
        <end position="467"/>
    </location>
</feature>
<proteinExistence type="predicted"/>
<dbReference type="SUPFAM" id="SSF52833">
    <property type="entry name" value="Thioredoxin-like"/>
    <property type="match status" value="1"/>
</dbReference>
<evidence type="ECO:0000313" key="6">
    <source>
        <dbReference type="EMBL" id="TWF39576.1"/>
    </source>
</evidence>
<evidence type="ECO:0000256" key="3">
    <source>
        <dbReference type="ARBA" id="ARBA00023157"/>
    </source>
</evidence>
<evidence type="ECO:0000313" key="7">
    <source>
        <dbReference type="Proteomes" id="UP000320811"/>
    </source>
</evidence>
<dbReference type="InterPro" id="IPR013766">
    <property type="entry name" value="Thioredoxin_domain"/>
</dbReference>
<dbReference type="Proteomes" id="UP000320811">
    <property type="component" value="Unassembled WGS sequence"/>
</dbReference>
<evidence type="ECO:0000256" key="2">
    <source>
        <dbReference type="ARBA" id="ARBA00022748"/>
    </source>
</evidence>
<dbReference type="GO" id="GO:0016491">
    <property type="term" value="F:oxidoreductase activity"/>
    <property type="evidence" value="ECO:0007669"/>
    <property type="project" value="InterPro"/>
</dbReference>
<dbReference type="PROSITE" id="PS51352">
    <property type="entry name" value="THIOREDOXIN_2"/>
    <property type="match status" value="1"/>
</dbReference>
<keyword evidence="7" id="KW-1185">Reference proteome</keyword>
<dbReference type="PANTHER" id="PTHR42852">
    <property type="entry name" value="THIOL:DISULFIDE INTERCHANGE PROTEIN DSBE"/>
    <property type="match status" value="1"/>
</dbReference>
<gene>
    <name evidence="6" type="ORF">FHW36_10513</name>
</gene>
<dbReference type="PANTHER" id="PTHR42852:SF6">
    <property type="entry name" value="THIOL:DISULFIDE INTERCHANGE PROTEIN DSBE"/>
    <property type="match status" value="1"/>
</dbReference>
<dbReference type="CDD" id="cd02966">
    <property type="entry name" value="TlpA_like_family"/>
    <property type="match status" value="1"/>
</dbReference>
<dbReference type="InterPro" id="IPR000866">
    <property type="entry name" value="AhpC/TSA"/>
</dbReference>
<dbReference type="PROSITE" id="PS00194">
    <property type="entry name" value="THIOREDOXIN_1"/>
    <property type="match status" value="1"/>
</dbReference>
<dbReference type="Pfam" id="PF00578">
    <property type="entry name" value="AhpC-TSA"/>
    <property type="match status" value="1"/>
</dbReference>
<dbReference type="GO" id="GO:0016853">
    <property type="term" value="F:isomerase activity"/>
    <property type="evidence" value="ECO:0007669"/>
    <property type="project" value="UniProtKB-KW"/>
</dbReference>
<comment type="subcellular location">
    <subcellularLocation>
        <location evidence="1">Cell envelope</location>
    </subcellularLocation>
</comment>
<sequence>MLSISCYNLAKGTVSSKKEHQENTPRHGVDSVIILFHLSPGEIAHFFYQDDYNDLFRATQRTDDSGYLRMALYIPHNLVITFTNLMTVYPALVIPGDSLIVRKLYQNDQTSYEFQSTKHIYANFLNELEKKYGFFYGSLQLSPDMNIEYYLKEIKNRNAQRLQLLREYGRIDTTGSSLASYLRKEIRSVYIMDFCAPYYTKNFNYREKVPPEYTNELGTLLNELNCDTCVTSPKYRLAIRNYLLYLTRDSLSGNNEFTTMFRNAYSSFTGKSRDVALFITMKSYLEKDNSEAISHLPYFDTKCVNTGYRRYIDSLVKRESRALDSTEGSNSMLSDLTGITIPFKSIISEQKGKIVLLDFWASWCGPCRAETPAMKALIEKYQKEDLTVIFISIDDNKDKWATAVDQLGIKTAGKHYLLDSKQPLCRLVGIPPIPRYILIDQSGRITAFNAPRPSESELSLKIEKLLHNNSIKITAK</sequence>
<keyword evidence="4" id="KW-0676">Redox-active center</keyword>
<comment type="caution">
    <text evidence="6">The sequence shown here is derived from an EMBL/GenBank/DDBJ whole genome shotgun (WGS) entry which is preliminary data.</text>
</comment>
<reference evidence="6 7" key="1">
    <citation type="submission" date="2019-06" db="EMBL/GenBank/DDBJ databases">
        <title>Sorghum-associated microbial communities from plants grown in Nebraska, USA.</title>
        <authorList>
            <person name="Schachtman D."/>
        </authorList>
    </citation>
    <scope>NUCLEOTIDE SEQUENCE [LARGE SCALE GENOMIC DNA]</scope>
    <source>
        <strain evidence="6 7">1209</strain>
    </source>
</reference>
<evidence type="ECO:0000259" key="5">
    <source>
        <dbReference type="PROSITE" id="PS51352"/>
    </source>
</evidence>
<dbReference type="GO" id="GO:0017004">
    <property type="term" value="P:cytochrome complex assembly"/>
    <property type="evidence" value="ECO:0007669"/>
    <property type="project" value="UniProtKB-KW"/>
</dbReference>
<dbReference type="InterPro" id="IPR036249">
    <property type="entry name" value="Thioredoxin-like_sf"/>
</dbReference>
<name>A0A561PN91_9BACT</name>
<dbReference type="InterPro" id="IPR017937">
    <property type="entry name" value="Thioredoxin_CS"/>
</dbReference>
<keyword evidence="3" id="KW-1015">Disulfide bond</keyword>
<organism evidence="6 7">
    <name type="scientific">Chitinophaga polysaccharea</name>
    <dbReference type="NCBI Taxonomy" id="1293035"/>
    <lineage>
        <taxon>Bacteria</taxon>
        <taxon>Pseudomonadati</taxon>
        <taxon>Bacteroidota</taxon>
        <taxon>Chitinophagia</taxon>
        <taxon>Chitinophagales</taxon>
        <taxon>Chitinophagaceae</taxon>
        <taxon>Chitinophaga</taxon>
    </lineage>
</organism>
<dbReference type="AlphaFoldDB" id="A0A561PN91"/>
<keyword evidence="2" id="KW-0201">Cytochrome c-type biogenesis</keyword>
<dbReference type="GO" id="GO:0030313">
    <property type="term" value="C:cell envelope"/>
    <property type="evidence" value="ECO:0007669"/>
    <property type="project" value="UniProtKB-SubCell"/>
</dbReference>
<dbReference type="Gene3D" id="3.40.30.10">
    <property type="entry name" value="Glutaredoxin"/>
    <property type="match status" value="1"/>
</dbReference>
<evidence type="ECO:0000256" key="4">
    <source>
        <dbReference type="ARBA" id="ARBA00023284"/>
    </source>
</evidence>
<protein>
    <submittedName>
        <fullName evidence="6">Thiol-disulfide isomerase/thioredoxin</fullName>
    </submittedName>
</protein>
<dbReference type="EMBL" id="VIWO01000005">
    <property type="protein sequence ID" value="TWF39576.1"/>
    <property type="molecule type" value="Genomic_DNA"/>
</dbReference>
<dbReference type="GO" id="GO:0016209">
    <property type="term" value="F:antioxidant activity"/>
    <property type="evidence" value="ECO:0007669"/>
    <property type="project" value="InterPro"/>
</dbReference>
<accession>A0A561PN91</accession>
<dbReference type="InterPro" id="IPR050553">
    <property type="entry name" value="Thioredoxin_ResA/DsbE_sf"/>
</dbReference>